<dbReference type="InParanoid" id="A0A0E1S397"/>
<keyword evidence="3" id="KW-1185">Reference proteome</keyword>
<dbReference type="Proteomes" id="UP000001261">
    <property type="component" value="Unassembled WGS sequence"/>
</dbReference>
<dbReference type="AlphaFoldDB" id="A0A0E1S397"/>
<proteinExistence type="predicted"/>
<feature type="transmembrane region" description="Helical" evidence="1">
    <location>
        <begin position="385"/>
        <end position="408"/>
    </location>
</feature>
<dbReference type="OMA" id="ERPWWFG"/>
<evidence type="ECO:0000313" key="2">
    <source>
        <dbReference type="EMBL" id="EAS33342.1"/>
    </source>
</evidence>
<dbReference type="RefSeq" id="XP_001244925.1">
    <property type="nucleotide sequence ID" value="XM_001244924.2"/>
</dbReference>
<reference evidence="3" key="1">
    <citation type="journal article" date="2009" name="Genome Res.">
        <title>Comparative genomic analyses of the human fungal pathogens Coccidioides and their relatives.</title>
        <authorList>
            <person name="Sharpton T.J."/>
            <person name="Stajich J.E."/>
            <person name="Rounsley S.D."/>
            <person name="Gardner M.J."/>
            <person name="Wortman J.R."/>
            <person name="Jordar V.S."/>
            <person name="Maiti R."/>
            <person name="Kodira C.D."/>
            <person name="Neafsey D.E."/>
            <person name="Zeng Q."/>
            <person name="Hung C.-Y."/>
            <person name="McMahan C."/>
            <person name="Muszewska A."/>
            <person name="Grynberg M."/>
            <person name="Mandel M.A."/>
            <person name="Kellner E.M."/>
            <person name="Barker B.M."/>
            <person name="Galgiani J.N."/>
            <person name="Orbach M.J."/>
            <person name="Kirkland T.N."/>
            <person name="Cole G.T."/>
            <person name="Henn M.R."/>
            <person name="Birren B.W."/>
            <person name="Taylor J.W."/>
        </authorList>
    </citation>
    <scope>NUCLEOTIDE SEQUENCE [LARGE SCALE GENOMIC DNA]</scope>
    <source>
        <strain evidence="3">RS</strain>
    </source>
</reference>
<keyword evidence="1" id="KW-1133">Transmembrane helix</keyword>
<evidence type="ECO:0000313" key="3">
    <source>
        <dbReference type="Proteomes" id="UP000001261"/>
    </source>
</evidence>
<dbReference type="PANTHER" id="PTHR12459:SF19">
    <property type="entry name" value="TRANSMEMBRANE PROTEIN 135 N-TERMINAL DOMAIN-CONTAINING PROTEIN"/>
    <property type="match status" value="1"/>
</dbReference>
<reference evidence="3" key="2">
    <citation type="journal article" date="2010" name="Genome Res.">
        <title>Population genomic sequencing of Coccidioides fungi reveals recent hybridization and transposon control.</title>
        <authorList>
            <person name="Neafsey D.E."/>
            <person name="Barker B.M."/>
            <person name="Sharpton T.J."/>
            <person name="Stajich J.E."/>
            <person name="Park D.J."/>
            <person name="Whiston E."/>
            <person name="Hung C.-Y."/>
            <person name="McMahan C."/>
            <person name="White J."/>
            <person name="Sykes S."/>
            <person name="Heiman D."/>
            <person name="Young S."/>
            <person name="Zeng Q."/>
            <person name="Abouelleil A."/>
            <person name="Aftuck L."/>
            <person name="Bessette D."/>
            <person name="Brown A."/>
            <person name="FitzGerald M."/>
            <person name="Lui A."/>
            <person name="Macdonald J.P."/>
            <person name="Priest M."/>
            <person name="Orbach M.J."/>
            <person name="Galgiani J.N."/>
            <person name="Kirkland T.N."/>
            <person name="Cole G.T."/>
            <person name="Birren B.W."/>
            <person name="Henn M.R."/>
            <person name="Taylor J.W."/>
            <person name="Rounsley S.D."/>
        </authorList>
    </citation>
    <scope>GENOME REANNOTATION</scope>
    <source>
        <strain evidence="3">RS</strain>
    </source>
</reference>
<sequence length="528" mass="58671">MSSHATPEPPSGSSSIKPNPILIRALSLSLSPREYELIHNSLVKRLPPKLKGRTISPDTVTAIAESRDQYTTEAFRSSLRVFLVTGAIGNIAEILAKLLLKNPQTAPKGTIFRLSLSHSLFVLANRLLYRFFSRLRANLRTEDARPFRKRNPRIAKALTCKYTPAIGASLACFILGLYPRAQLRITAAIYTTTRALEFVYNALREKGWFRNKPWWVGSWLLMPLSCAQLFHAFIFDRETIPKWFGDFILRFSPGYIQDRPEGFPTELRWPDKYETVDALAKISELKWPAFISPILHPNNPNTLPTSLQGISLITSPAHPAMSSLSCALLHPKTPSCLTAFLQQNLLSIPLLARSVSKVALALSLLKLKSFIVHPIASINALSRKILSWTAVLSAAIGSAWGSICFFNGVLPRSVLRTQRFYLSGALAGAPFMFFGAAGYRSHFFYFFRLAIASAWKAGVKRGLWRGWKGGELWVLAVSWAVIGAVLESHPNAIAGPGFRKALAWIRGDGYTDLAELRAKKKGKKPAVE</sequence>
<evidence type="ECO:0008006" key="4">
    <source>
        <dbReference type="Google" id="ProtNLM"/>
    </source>
</evidence>
<protein>
    <recommendedName>
        <fullName evidence="4">Transmembrane protein 135 N-terminal domain-containing protein</fullName>
    </recommendedName>
</protein>
<accession>A0A0E1S397</accession>
<evidence type="ECO:0000256" key="1">
    <source>
        <dbReference type="SAM" id="Phobius"/>
    </source>
</evidence>
<keyword evidence="1" id="KW-0812">Transmembrane</keyword>
<dbReference type="PANTHER" id="PTHR12459">
    <property type="entry name" value="TRANSMEMBRANE PROTEIN 135-RELATED"/>
    <property type="match status" value="1"/>
</dbReference>
<dbReference type="KEGG" id="cim:CIMG_04366"/>
<keyword evidence="1" id="KW-0472">Membrane</keyword>
<dbReference type="OrthoDB" id="291792at2759"/>
<dbReference type="GeneID" id="4564017"/>
<organism evidence="2 3">
    <name type="scientific">Coccidioides immitis (strain RS)</name>
    <name type="common">Valley fever fungus</name>
    <dbReference type="NCBI Taxonomy" id="246410"/>
    <lineage>
        <taxon>Eukaryota</taxon>
        <taxon>Fungi</taxon>
        <taxon>Dikarya</taxon>
        <taxon>Ascomycota</taxon>
        <taxon>Pezizomycotina</taxon>
        <taxon>Eurotiomycetes</taxon>
        <taxon>Eurotiomycetidae</taxon>
        <taxon>Onygenales</taxon>
        <taxon>Onygenaceae</taxon>
        <taxon>Coccidioides</taxon>
    </lineage>
</organism>
<gene>
    <name evidence="2" type="ORF">CIMG_04366</name>
</gene>
<dbReference type="EMBL" id="GG704914">
    <property type="protein sequence ID" value="EAS33342.1"/>
    <property type="molecule type" value="Genomic_DNA"/>
</dbReference>
<dbReference type="STRING" id="246410.A0A0E1S397"/>
<name>A0A0E1S397_COCIM</name>
<feature type="transmembrane region" description="Helical" evidence="1">
    <location>
        <begin position="420"/>
        <end position="439"/>
    </location>
</feature>
<dbReference type="VEuPathDB" id="FungiDB:CIMG_04366"/>
<dbReference type="InterPro" id="IPR026749">
    <property type="entry name" value="Tmem135"/>
</dbReference>